<evidence type="ECO:0000256" key="2">
    <source>
        <dbReference type="ARBA" id="ARBA00022516"/>
    </source>
</evidence>
<evidence type="ECO:0000256" key="1">
    <source>
        <dbReference type="ARBA" id="ARBA00022475"/>
    </source>
</evidence>
<keyword evidence="9 10" id="KW-1208">Phospholipid metabolism</keyword>
<keyword evidence="4 10" id="KW-0812">Transmembrane</keyword>
<evidence type="ECO:0000256" key="8">
    <source>
        <dbReference type="ARBA" id="ARBA00023209"/>
    </source>
</evidence>
<evidence type="ECO:0000256" key="7">
    <source>
        <dbReference type="ARBA" id="ARBA00023136"/>
    </source>
</evidence>
<dbReference type="HAMAP" id="MF_01043">
    <property type="entry name" value="PlsY"/>
    <property type="match status" value="1"/>
</dbReference>
<dbReference type="GO" id="GO:0008654">
    <property type="term" value="P:phospholipid biosynthetic process"/>
    <property type="evidence" value="ECO:0007669"/>
    <property type="project" value="UniProtKB-UniRule"/>
</dbReference>
<dbReference type="Pfam" id="PF02660">
    <property type="entry name" value="G3P_acyltransf"/>
    <property type="match status" value="1"/>
</dbReference>
<dbReference type="InterPro" id="IPR003811">
    <property type="entry name" value="G3P_acylTferase_PlsY"/>
</dbReference>
<comment type="caution">
    <text evidence="11">The sequence shown here is derived from an EMBL/GenBank/DDBJ whole genome shotgun (WGS) entry which is preliminary data.</text>
</comment>
<dbReference type="SMART" id="SM01207">
    <property type="entry name" value="G3P_acyltransf"/>
    <property type="match status" value="1"/>
</dbReference>
<evidence type="ECO:0000256" key="4">
    <source>
        <dbReference type="ARBA" id="ARBA00022692"/>
    </source>
</evidence>
<sequence length="218" mass="23747">MIALKYILLIVCSYLLGSVNFARILSKNVMHGDITKSGSGNPGTMNMLRTYGFKAGALTLVLDALKGVIPALVGYFLFGGDGSNAAYVGLYVGGLSAVVGHCFPVFYKFKGGKGVACVLGVFAVARPIAVLIFFVVAFIYLCIFDYASIASFIFITALTIIEAFRFRGDMTIALLLFVLFFLTFFMHRSNVFRLLIGKENKVNLISSLKKLGKKKKKS</sequence>
<feature type="transmembrane region" description="Helical" evidence="10">
    <location>
        <begin position="6"/>
        <end position="26"/>
    </location>
</feature>
<feature type="transmembrane region" description="Helical" evidence="10">
    <location>
        <begin position="171"/>
        <end position="187"/>
    </location>
</feature>
<comment type="similarity">
    <text evidence="10">Belongs to the PlsY family.</text>
</comment>
<dbReference type="EC" id="2.3.1.275" evidence="10"/>
<evidence type="ECO:0000313" key="11">
    <source>
        <dbReference type="EMBL" id="HIV01026.1"/>
    </source>
</evidence>
<accession>A0A9D1NDR9</accession>
<reference evidence="11" key="1">
    <citation type="submission" date="2020-10" db="EMBL/GenBank/DDBJ databases">
        <authorList>
            <person name="Gilroy R."/>
        </authorList>
    </citation>
    <scope>NUCLEOTIDE SEQUENCE</scope>
    <source>
        <strain evidence="11">CHK186-9395</strain>
    </source>
</reference>
<keyword evidence="11" id="KW-0012">Acyltransferase</keyword>
<keyword evidence="5 10" id="KW-1133">Transmembrane helix</keyword>
<dbReference type="PANTHER" id="PTHR30309">
    <property type="entry name" value="INNER MEMBRANE PROTEIN YGIH"/>
    <property type="match status" value="1"/>
</dbReference>
<gene>
    <name evidence="10 11" type="primary">plsY</name>
    <name evidence="11" type="ORF">IAA62_00470</name>
</gene>
<keyword evidence="7 10" id="KW-0472">Membrane</keyword>
<dbReference type="NCBIfam" id="TIGR00023">
    <property type="entry name" value="glycerol-3-phosphate 1-O-acyltransferase PlsY"/>
    <property type="match status" value="1"/>
</dbReference>
<comment type="pathway">
    <text evidence="10">Lipid metabolism; phospholipid metabolism.</text>
</comment>
<comment type="catalytic activity">
    <reaction evidence="10">
        <text>an acyl phosphate + sn-glycerol 3-phosphate = a 1-acyl-sn-glycero-3-phosphate + phosphate</text>
        <dbReference type="Rhea" id="RHEA:34075"/>
        <dbReference type="ChEBI" id="CHEBI:43474"/>
        <dbReference type="ChEBI" id="CHEBI:57597"/>
        <dbReference type="ChEBI" id="CHEBI:57970"/>
        <dbReference type="ChEBI" id="CHEBI:59918"/>
        <dbReference type="EC" id="2.3.1.275"/>
    </reaction>
</comment>
<evidence type="ECO:0000256" key="10">
    <source>
        <dbReference type="HAMAP-Rule" id="MF_01043"/>
    </source>
</evidence>
<proteinExistence type="inferred from homology"/>
<protein>
    <recommendedName>
        <fullName evidence="10">Glycerol-3-phosphate acyltransferase</fullName>
    </recommendedName>
    <alternativeName>
        <fullName evidence="10">Acyl-PO4 G3P acyltransferase</fullName>
    </alternativeName>
    <alternativeName>
        <fullName evidence="10">Acyl-phosphate--glycerol-3-phosphate acyltransferase</fullName>
    </alternativeName>
    <alternativeName>
        <fullName evidence="10">G3P acyltransferase</fullName>
        <shortName evidence="10">GPAT</shortName>
        <ecNumber evidence="10">2.3.1.275</ecNumber>
    </alternativeName>
    <alternativeName>
        <fullName evidence="10">Lysophosphatidic acid synthase</fullName>
        <shortName evidence="10">LPA synthase</shortName>
    </alternativeName>
</protein>
<keyword evidence="2 10" id="KW-0444">Lipid biosynthesis</keyword>
<feature type="transmembrane region" description="Helical" evidence="10">
    <location>
        <begin position="84"/>
        <end position="107"/>
    </location>
</feature>
<comment type="subcellular location">
    <subcellularLocation>
        <location evidence="10">Cell membrane</location>
        <topology evidence="10">Multi-pass membrane protein</topology>
    </subcellularLocation>
</comment>
<comment type="subunit">
    <text evidence="10">Probably interacts with PlsX.</text>
</comment>
<dbReference type="PANTHER" id="PTHR30309:SF0">
    <property type="entry name" value="GLYCEROL-3-PHOSPHATE ACYLTRANSFERASE-RELATED"/>
    <property type="match status" value="1"/>
</dbReference>
<keyword evidence="8 10" id="KW-0594">Phospholipid biosynthesis</keyword>
<evidence type="ECO:0000256" key="6">
    <source>
        <dbReference type="ARBA" id="ARBA00023098"/>
    </source>
</evidence>
<organism evidence="11 12">
    <name type="scientific">Candidatus Caccopulliclostridium gallistercoris</name>
    <dbReference type="NCBI Taxonomy" id="2840719"/>
    <lineage>
        <taxon>Bacteria</taxon>
        <taxon>Bacillati</taxon>
        <taxon>Bacillota</taxon>
        <taxon>Clostridia</taxon>
        <taxon>Candidatus Caccopulliclostridium</taxon>
    </lineage>
</organism>
<feature type="transmembrane region" description="Helical" evidence="10">
    <location>
        <begin position="146"/>
        <end position="164"/>
    </location>
</feature>
<dbReference type="Proteomes" id="UP000886861">
    <property type="component" value="Unassembled WGS sequence"/>
</dbReference>
<dbReference type="EMBL" id="DVOJ01000003">
    <property type="protein sequence ID" value="HIV01026.1"/>
    <property type="molecule type" value="Genomic_DNA"/>
</dbReference>
<keyword evidence="3 10" id="KW-0808">Transferase</keyword>
<evidence type="ECO:0000256" key="5">
    <source>
        <dbReference type="ARBA" id="ARBA00022989"/>
    </source>
</evidence>
<keyword evidence="1 10" id="KW-1003">Cell membrane</keyword>
<keyword evidence="6 10" id="KW-0443">Lipid metabolism</keyword>
<evidence type="ECO:0000313" key="12">
    <source>
        <dbReference type="Proteomes" id="UP000886861"/>
    </source>
</evidence>
<reference evidence="11" key="2">
    <citation type="journal article" date="2021" name="PeerJ">
        <title>Extensive microbial diversity within the chicken gut microbiome revealed by metagenomics and culture.</title>
        <authorList>
            <person name="Gilroy R."/>
            <person name="Ravi A."/>
            <person name="Getino M."/>
            <person name="Pursley I."/>
            <person name="Horton D.L."/>
            <person name="Alikhan N.F."/>
            <person name="Baker D."/>
            <person name="Gharbi K."/>
            <person name="Hall N."/>
            <person name="Watson M."/>
            <person name="Adriaenssens E.M."/>
            <person name="Foster-Nyarko E."/>
            <person name="Jarju S."/>
            <person name="Secka A."/>
            <person name="Antonio M."/>
            <person name="Oren A."/>
            <person name="Chaudhuri R.R."/>
            <person name="La Ragione R."/>
            <person name="Hildebrand F."/>
            <person name="Pallen M.J."/>
        </authorList>
    </citation>
    <scope>NUCLEOTIDE SEQUENCE</scope>
    <source>
        <strain evidence="11">CHK186-9395</strain>
    </source>
</reference>
<dbReference type="GO" id="GO:0005886">
    <property type="term" value="C:plasma membrane"/>
    <property type="evidence" value="ECO:0007669"/>
    <property type="project" value="UniProtKB-SubCell"/>
</dbReference>
<feature type="transmembrane region" description="Helical" evidence="10">
    <location>
        <begin position="55"/>
        <end position="78"/>
    </location>
</feature>
<dbReference type="AlphaFoldDB" id="A0A9D1NDR9"/>
<name>A0A9D1NDR9_9FIRM</name>
<evidence type="ECO:0000256" key="9">
    <source>
        <dbReference type="ARBA" id="ARBA00023264"/>
    </source>
</evidence>
<feature type="transmembrane region" description="Helical" evidence="10">
    <location>
        <begin position="114"/>
        <end position="140"/>
    </location>
</feature>
<comment type="function">
    <text evidence="10">Catalyzes the transfer of an acyl group from acyl-phosphate (acyl-PO(4)) to glycerol-3-phosphate (G3P) to form lysophosphatidic acid (LPA). This enzyme utilizes acyl-phosphate as fatty acyl donor, but not acyl-CoA or acyl-ACP.</text>
</comment>
<evidence type="ECO:0000256" key="3">
    <source>
        <dbReference type="ARBA" id="ARBA00022679"/>
    </source>
</evidence>
<dbReference type="GO" id="GO:0043772">
    <property type="term" value="F:acyl-phosphate glycerol-3-phosphate acyltransferase activity"/>
    <property type="evidence" value="ECO:0007669"/>
    <property type="project" value="UniProtKB-UniRule"/>
</dbReference>